<feature type="compositionally biased region" description="Basic and acidic residues" evidence="2">
    <location>
        <begin position="757"/>
        <end position="766"/>
    </location>
</feature>
<dbReference type="eggNOG" id="ENOG502QQR5">
    <property type="taxonomic scope" value="Eukaryota"/>
</dbReference>
<protein>
    <submittedName>
        <fullName evidence="3">OFD1 centriole and centriolar satellite protein</fullName>
    </submittedName>
</protein>
<dbReference type="GO" id="GO:0061371">
    <property type="term" value="P:determination of heart left/right asymmetry"/>
    <property type="evidence" value="ECO:0007669"/>
    <property type="project" value="Ensembl"/>
</dbReference>
<sequence>SACRFNMSAAKEDVISPDEMRKRLYQTFKNRGVLDTLKTQLRNQLIQELKHPVLRGEVALKPVPVEADSVLVQASNSLVADHLRNVGYEYTLSVFYPECGLEKDKVFSTRDLLQLMKISPRSALYKSLTSSMQKDGTKGFLMKLLIELTDHHLHRERCDTDTQTDSTPQYRESLAEKLQMIDDQFAALHHQGNKWESLEAKLAEYRKEIEAQVQAEMNQQLQHFKEVELARLKLEEKEKSQKEVSELRREMERTYQIKSEALINREKNAIERLQKQQEIEEKEIYAQRQSLLKEIETVRNREAELKQRIEAFEMNCRLQDEKTKTTEEALRRRELAVKTIEDTYDQKLKNELLKYQLELKEEYLKRTEKVTEDEKRIKAESLHLRKELAVLDQKTEEQRRAIAEVKRLQVELDAAMSQISLLTQQTKLLKERLEETTDYPVLKRERLELQAQVRLITRHLEDTQEENRQFKAALRQPTAEYLALQTEVRKMENARKLDEEEFENQKQVLETQLQNEIERSAQLKAQLMECEERAEWLATHAEDVKMQLKQTQLALENEVFRNPKPSLVDRSVLDLTADRIVPPDLYVDGPVQKSRRVPGGSLFEPAAGLASTSQRHLRPRGSSLDPDTELVAGAKARIRELEKEAESLEEAYRNYQHRVIQAAALSAPPPGPQSPQQQHCVALSGISSASPSRVTFADDMLGSRELLSGQFNGHLLDSLSIFGGAETAGVQTPPERNSPRRLSSTPLSTSKRKSRRGTAEDKDHSHTASHHSLPEWQIPPRDHPSSSADISVLGSPPLKSTAREHARILQNPQELVLKFESSSVCVLCIYDMEQYHSDIPKQLESDVSHQSGENMNRHSVTTPEPAIATSQQDLESVEHQAAEQQDTEEEEEAERWELERKQREARRLQERQEAMEREQRELERLMEEEQQHREPSLKGPAGNDTASKDPEGEEADPRSKTDPLEKYMKIVMQNKERGQQEPSSSKEAREQESSIAEILSEKDESSSIAALSHDDADDDF</sequence>
<organism evidence="3 4">
    <name type="scientific">Lepisosteus oculatus</name>
    <name type="common">Spotted gar</name>
    <dbReference type="NCBI Taxonomy" id="7918"/>
    <lineage>
        <taxon>Eukaryota</taxon>
        <taxon>Metazoa</taxon>
        <taxon>Chordata</taxon>
        <taxon>Craniata</taxon>
        <taxon>Vertebrata</taxon>
        <taxon>Euteleostomi</taxon>
        <taxon>Actinopterygii</taxon>
        <taxon>Neopterygii</taxon>
        <taxon>Holostei</taxon>
        <taxon>Semionotiformes</taxon>
        <taxon>Lepisosteidae</taxon>
        <taxon>Lepisosteus</taxon>
    </lineage>
</organism>
<feature type="compositionally biased region" description="Basic and acidic residues" evidence="2">
    <location>
        <begin position="946"/>
        <end position="992"/>
    </location>
</feature>
<feature type="region of interest" description="Disordered" evidence="2">
    <location>
        <begin position="726"/>
        <end position="797"/>
    </location>
</feature>
<dbReference type="InterPro" id="IPR006594">
    <property type="entry name" value="LisH"/>
</dbReference>
<dbReference type="Pfam" id="PF16045">
    <property type="entry name" value="LisH_2"/>
    <property type="match status" value="1"/>
</dbReference>
<dbReference type="Ensembl" id="ENSLOCT00000012302.1">
    <property type="protein sequence ID" value="ENSLOCP00000012281.1"/>
    <property type="gene ID" value="ENSLOCG00000010040.1"/>
</dbReference>
<dbReference type="GO" id="GO:0060287">
    <property type="term" value="P:epithelial cilium movement involved in determination of left/right asymmetry"/>
    <property type="evidence" value="ECO:0000318"/>
    <property type="project" value="GO_Central"/>
</dbReference>
<feature type="compositionally biased region" description="Polar residues" evidence="2">
    <location>
        <begin position="740"/>
        <end position="749"/>
    </location>
</feature>
<reference evidence="3" key="2">
    <citation type="submission" date="2025-08" db="UniProtKB">
        <authorList>
            <consortium name="Ensembl"/>
        </authorList>
    </citation>
    <scope>IDENTIFICATION</scope>
</reference>
<keyword evidence="1" id="KW-0175">Coiled coil</keyword>
<dbReference type="FunCoup" id="W5MV72">
    <property type="interactions" value="744"/>
</dbReference>
<dbReference type="OMA" id="SHNYSTH"/>
<dbReference type="GO" id="GO:0005813">
    <property type="term" value="C:centrosome"/>
    <property type="evidence" value="ECO:0000318"/>
    <property type="project" value="GO_Central"/>
</dbReference>
<evidence type="ECO:0000313" key="4">
    <source>
        <dbReference type="Proteomes" id="UP000018468"/>
    </source>
</evidence>
<dbReference type="EMBL" id="AHAT01012851">
    <property type="status" value="NOT_ANNOTATED_CDS"/>
    <property type="molecule type" value="Genomic_DNA"/>
</dbReference>
<dbReference type="Bgee" id="ENSLOCG00000010040">
    <property type="expression patterns" value="Expressed in testis and 13 other cell types or tissues"/>
</dbReference>
<dbReference type="PANTHER" id="PTHR39063:SF1">
    <property type="entry name" value="OFD1 CENTRIOLE AND CENTRIOLAR SATELLITE PROTEIN"/>
    <property type="match status" value="1"/>
</dbReference>
<evidence type="ECO:0000256" key="1">
    <source>
        <dbReference type="SAM" id="Coils"/>
    </source>
</evidence>
<proteinExistence type="predicted"/>
<feature type="coiled-coil region" evidence="1">
    <location>
        <begin position="631"/>
        <end position="658"/>
    </location>
</feature>
<dbReference type="Proteomes" id="UP000018468">
    <property type="component" value="Linkage group LG14"/>
</dbReference>
<dbReference type="AlphaFoldDB" id="W5MV72"/>
<feature type="region of interest" description="Disordered" evidence="2">
    <location>
        <begin position="867"/>
        <end position="1020"/>
    </location>
</feature>
<feature type="compositionally biased region" description="Acidic residues" evidence="2">
    <location>
        <begin position="885"/>
        <end position="894"/>
    </location>
</feature>
<accession>W5MV72</accession>
<reference evidence="3" key="3">
    <citation type="submission" date="2025-09" db="UniProtKB">
        <authorList>
            <consortium name="Ensembl"/>
        </authorList>
    </citation>
    <scope>IDENTIFICATION</scope>
</reference>
<feature type="coiled-coil region" evidence="1">
    <location>
        <begin position="391"/>
        <end position="533"/>
    </location>
</feature>
<dbReference type="SMART" id="SM00667">
    <property type="entry name" value="LisH"/>
    <property type="match status" value="1"/>
</dbReference>
<evidence type="ECO:0000313" key="3">
    <source>
        <dbReference type="Ensembl" id="ENSLOCP00000012281.1"/>
    </source>
</evidence>
<dbReference type="GO" id="GO:0005576">
    <property type="term" value="C:extracellular region"/>
    <property type="evidence" value="ECO:0007669"/>
    <property type="project" value="GOC"/>
</dbReference>
<keyword evidence="4" id="KW-1185">Reference proteome</keyword>
<feature type="compositionally biased region" description="Basic and acidic residues" evidence="2">
    <location>
        <begin position="895"/>
        <end position="936"/>
    </location>
</feature>
<dbReference type="STRING" id="7918.ENSLOCP00000012281"/>
<dbReference type="PROSITE" id="PS50896">
    <property type="entry name" value="LISH"/>
    <property type="match status" value="1"/>
</dbReference>
<dbReference type="GO" id="GO:0060027">
    <property type="term" value="P:convergent extension involved in gastrulation"/>
    <property type="evidence" value="ECO:0007669"/>
    <property type="project" value="Ensembl"/>
</dbReference>
<dbReference type="GO" id="GO:0005634">
    <property type="term" value="C:nucleus"/>
    <property type="evidence" value="ECO:0007669"/>
    <property type="project" value="Ensembl"/>
</dbReference>
<dbReference type="GO" id="GO:0036064">
    <property type="term" value="C:ciliary basal body"/>
    <property type="evidence" value="ECO:0000318"/>
    <property type="project" value="GO_Central"/>
</dbReference>
<dbReference type="PANTHER" id="PTHR39063">
    <property type="entry name" value="ORAL-FACIAL-DIGITAL SYNDROME 1 PROTEIN HOMOLOG"/>
    <property type="match status" value="1"/>
</dbReference>
<dbReference type="InParanoid" id="W5MV72"/>
<reference evidence="4" key="1">
    <citation type="submission" date="2011-12" db="EMBL/GenBank/DDBJ databases">
        <title>The Draft Genome of Lepisosteus oculatus.</title>
        <authorList>
            <consortium name="The Broad Institute Genome Assembly &amp; Analysis Group"/>
            <consortium name="Computational R&amp;D Group"/>
            <consortium name="and Sequencing Platform"/>
            <person name="Di Palma F."/>
            <person name="Alfoldi J."/>
            <person name="Johnson J."/>
            <person name="Berlin A."/>
            <person name="Gnerre S."/>
            <person name="Jaffe D."/>
            <person name="MacCallum I."/>
            <person name="Young S."/>
            <person name="Walker B.J."/>
            <person name="Lander E.S."/>
            <person name="Lindblad-Toh K."/>
        </authorList>
    </citation>
    <scope>NUCLEOTIDE SEQUENCE [LARGE SCALE GENOMIC DNA]</scope>
</reference>
<name>W5MV72_LEPOC</name>
<dbReference type="InterPro" id="IPR055289">
    <property type="entry name" value="OFD1"/>
</dbReference>
<dbReference type="GeneTree" id="ENSGT00390000001798"/>
<evidence type="ECO:0000256" key="2">
    <source>
        <dbReference type="SAM" id="MobiDB-lite"/>
    </source>
</evidence>
<feature type="coiled-coil region" evidence="1">
    <location>
        <begin position="195"/>
        <end position="315"/>
    </location>
</feature>